<gene>
    <name evidence="2" type="ORF">PGO_131350</name>
</gene>
<dbReference type="OrthoDB" id="371124at2759"/>
<protein>
    <submittedName>
        <fullName evidence="2">Uncharacterized protein</fullName>
    </submittedName>
</protein>
<dbReference type="EMBL" id="BDQF01000014">
    <property type="protein sequence ID" value="GAW82863.1"/>
    <property type="molecule type" value="Genomic_DNA"/>
</dbReference>
<evidence type="ECO:0000256" key="1">
    <source>
        <dbReference type="SAM" id="Coils"/>
    </source>
</evidence>
<accession>A0A1Y1JQV9</accession>
<feature type="coiled-coil region" evidence="1">
    <location>
        <begin position="29"/>
        <end position="56"/>
    </location>
</feature>
<proteinExistence type="predicted"/>
<keyword evidence="1" id="KW-0175">Coiled coil</keyword>
<organism evidence="2 3">
    <name type="scientific">Plasmodium gonderi</name>
    <dbReference type="NCBI Taxonomy" id="77519"/>
    <lineage>
        <taxon>Eukaryota</taxon>
        <taxon>Sar</taxon>
        <taxon>Alveolata</taxon>
        <taxon>Apicomplexa</taxon>
        <taxon>Aconoidasida</taxon>
        <taxon>Haemosporida</taxon>
        <taxon>Plasmodiidae</taxon>
        <taxon>Plasmodium</taxon>
        <taxon>Plasmodium (Plasmodium)</taxon>
    </lineage>
</organism>
<name>A0A1Y1JQV9_PLAGO</name>
<keyword evidence="3" id="KW-1185">Reference proteome</keyword>
<dbReference type="RefSeq" id="XP_028545452.1">
    <property type="nucleotide sequence ID" value="XM_028689651.1"/>
</dbReference>
<evidence type="ECO:0000313" key="2">
    <source>
        <dbReference type="EMBL" id="GAW82863.1"/>
    </source>
</evidence>
<dbReference type="GeneID" id="39749601"/>
<reference evidence="3" key="1">
    <citation type="submission" date="2017-04" db="EMBL/GenBank/DDBJ databases">
        <title>Plasmodium gonderi genome.</title>
        <authorList>
            <person name="Arisue N."/>
            <person name="Honma H."/>
            <person name="Kawai S."/>
            <person name="Tougan T."/>
            <person name="Tanabe K."/>
            <person name="Horii T."/>
        </authorList>
    </citation>
    <scope>NUCLEOTIDE SEQUENCE [LARGE SCALE GENOMIC DNA]</scope>
    <source>
        <strain evidence="3">ATCC 30045</strain>
    </source>
</reference>
<comment type="caution">
    <text evidence="2">The sequence shown here is derived from an EMBL/GenBank/DDBJ whole genome shotgun (WGS) entry which is preliminary data.</text>
</comment>
<dbReference type="AlphaFoldDB" id="A0A1Y1JQV9"/>
<dbReference type="Proteomes" id="UP000195521">
    <property type="component" value="Unassembled WGS sequence"/>
</dbReference>
<dbReference type="OMA" id="CTEMEYM"/>
<sequence>MHAESRQVNATMRKCTEMEYMCRLYSIQLIEQRERINKIKKKLNSYNQNIQEQENILSHLTKYTGGFLNNVMTFVENFTNSKRLGMLGSCARYCLVDDRNEINVKEGRKSKGAKRDKNGMNMLNGTTNCHCNCRYKQINSKKCVSNQCQNTIVYNKTSFYVEENANRKKNKKSKSKLKKGLKKKYLQLTENIYNLHKPYDTVEVKDLYDIYRKQKSTYCDHYYIN</sequence>
<evidence type="ECO:0000313" key="3">
    <source>
        <dbReference type="Proteomes" id="UP000195521"/>
    </source>
</evidence>